<dbReference type="Pfam" id="PF12802">
    <property type="entry name" value="MarR_2"/>
    <property type="match status" value="1"/>
</dbReference>
<dbReference type="AlphaFoldDB" id="A0A919SDD1"/>
<dbReference type="GO" id="GO:0003700">
    <property type="term" value="F:DNA-binding transcription factor activity"/>
    <property type="evidence" value="ECO:0007669"/>
    <property type="project" value="InterPro"/>
</dbReference>
<dbReference type="SMART" id="SM00347">
    <property type="entry name" value="HTH_MARR"/>
    <property type="match status" value="1"/>
</dbReference>
<proteinExistence type="predicted"/>
<dbReference type="GO" id="GO:0006950">
    <property type="term" value="P:response to stress"/>
    <property type="evidence" value="ECO:0007669"/>
    <property type="project" value="TreeGrafter"/>
</dbReference>
<organism evidence="2 3">
    <name type="scientific">Actinoplanes auranticolor</name>
    <dbReference type="NCBI Taxonomy" id="47988"/>
    <lineage>
        <taxon>Bacteria</taxon>
        <taxon>Bacillati</taxon>
        <taxon>Actinomycetota</taxon>
        <taxon>Actinomycetes</taxon>
        <taxon>Micromonosporales</taxon>
        <taxon>Micromonosporaceae</taxon>
        <taxon>Actinoplanes</taxon>
    </lineage>
</organism>
<comment type="caution">
    <text evidence="2">The sequence shown here is derived from an EMBL/GenBank/DDBJ whole genome shotgun (WGS) entry which is preliminary data.</text>
</comment>
<dbReference type="RefSeq" id="WP_212989695.1">
    <property type="nucleotide sequence ID" value="NZ_BAABEA010000039.1"/>
</dbReference>
<gene>
    <name evidence="2" type="ORF">Aau02nite_37250</name>
</gene>
<dbReference type="InterPro" id="IPR000835">
    <property type="entry name" value="HTH_MarR-typ"/>
</dbReference>
<dbReference type="Proteomes" id="UP000681340">
    <property type="component" value="Unassembled WGS sequence"/>
</dbReference>
<dbReference type="EMBL" id="BOQL01000028">
    <property type="protein sequence ID" value="GIM69679.1"/>
    <property type="molecule type" value="Genomic_DNA"/>
</dbReference>
<dbReference type="PANTHER" id="PTHR33164">
    <property type="entry name" value="TRANSCRIPTIONAL REGULATOR, MARR FAMILY"/>
    <property type="match status" value="1"/>
</dbReference>
<dbReference type="SUPFAM" id="SSF46785">
    <property type="entry name" value="Winged helix' DNA-binding domain"/>
    <property type="match status" value="1"/>
</dbReference>
<evidence type="ECO:0000259" key="1">
    <source>
        <dbReference type="PROSITE" id="PS50995"/>
    </source>
</evidence>
<dbReference type="InterPro" id="IPR036390">
    <property type="entry name" value="WH_DNA-bd_sf"/>
</dbReference>
<dbReference type="Gene3D" id="1.10.10.10">
    <property type="entry name" value="Winged helix-like DNA-binding domain superfamily/Winged helix DNA-binding domain"/>
    <property type="match status" value="1"/>
</dbReference>
<name>A0A919SDD1_9ACTN</name>
<dbReference type="InterPro" id="IPR036388">
    <property type="entry name" value="WH-like_DNA-bd_sf"/>
</dbReference>
<evidence type="ECO:0000313" key="2">
    <source>
        <dbReference type="EMBL" id="GIM69679.1"/>
    </source>
</evidence>
<accession>A0A919SDD1</accession>
<sequence length="161" mass="17225">MAEHHGPDGPDPTRAAAVDDAAPALLATWDAARQLATPLLSGPQLNALLVVEREEGINLRGLATQLRMILSSASRLCDRLVASGMVERSPGRADRREIALYLTPSSRQLLDHLRTTRRELLTDVLERMTPAGRAALLRGLTEFAAVAAVAEETPGSTARSA</sequence>
<protein>
    <submittedName>
        <fullName evidence="2">MarR family transcriptional regulator</fullName>
    </submittedName>
</protein>
<evidence type="ECO:0000313" key="3">
    <source>
        <dbReference type="Proteomes" id="UP000681340"/>
    </source>
</evidence>
<keyword evidence="3" id="KW-1185">Reference proteome</keyword>
<feature type="domain" description="HTH marR-type" evidence="1">
    <location>
        <begin position="1"/>
        <end position="145"/>
    </location>
</feature>
<reference evidence="2" key="1">
    <citation type="submission" date="2021-03" db="EMBL/GenBank/DDBJ databases">
        <title>Whole genome shotgun sequence of Actinoplanes auranticolor NBRC 12245.</title>
        <authorList>
            <person name="Komaki H."/>
            <person name="Tamura T."/>
        </authorList>
    </citation>
    <scope>NUCLEOTIDE SEQUENCE</scope>
    <source>
        <strain evidence="2">NBRC 12245</strain>
    </source>
</reference>
<dbReference type="InterPro" id="IPR039422">
    <property type="entry name" value="MarR/SlyA-like"/>
</dbReference>
<dbReference type="PANTHER" id="PTHR33164:SF103">
    <property type="entry name" value="REGULATORY PROTEIN MARR"/>
    <property type="match status" value="1"/>
</dbReference>
<dbReference type="PROSITE" id="PS50995">
    <property type="entry name" value="HTH_MARR_2"/>
    <property type="match status" value="1"/>
</dbReference>